<organism evidence="5 6">
    <name type="scientific">Allokutzneria oryzae</name>
    <dbReference type="NCBI Taxonomy" id="1378989"/>
    <lineage>
        <taxon>Bacteria</taxon>
        <taxon>Bacillati</taxon>
        <taxon>Actinomycetota</taxon>
        <taxon>Actinomycetes</taxon>
        <taxon>Pseudonocardiales</taxon>
        <taxon>Pseudonocardiaceae</taxon>
        <taxon>Allokutzneria</taxon>
    </lineage>
</organism>
<dbReference type="InterPro" id="IPR046335">
    <property type="entry name" value="LacI/GalR-like_sensor"/>
</dbReference>
<evidence type="ECO:0000313" key="6">
    <source>
        <dbReference type="Proteomes" id="UP001589693"/>
    </source>
</evidence>
<dbReference type="InterPro" id="IPR028082">
    <property type="entry name" value="Peripla_BP_I"/>
</dbReference>
<dbReference type="CDD" id="cd06267">
    <property type="entry name" value="PBP1_LacI_sugar_binding-like"/>
    <property type="match status" value="1"/>
</dbReference>
<gene>
    <name evidence="5" type="ORF">ACFFQA_24645</name>
</gene>
<name>A0ABV6A1V6_9PSEU</name>
<dbReference type="RefSeq" id="WP_377856737.1">
    <property type="nucleotide sequence ID" value="NZ_JBHLZU010000020.1"/>
</dbReference>
<comment type="caution">
    <text evidence="5">The sequence shown here is derived from an EMBL/GenBank/DDBJ whole genome shotgun (WGS) entry which is preliminary data.</text>
</comment>
<dbReference type="PROSITE" id="PS00356">
    <property type="entry name" value="HTH_LACI_1"/>
    <property type="match status" value="1"/>
</dbReference>
<keyword evidence="3" id="KW-0804">Transcription</keyword>
<dbReference type="SUPFAM" id="SSF47413">
    <property type="entry name" value="lambda repressor-like DNA-binding domains"/>
    <property type="match status" value="1"/>
</dbReference>
<evidence type="ECO:0000259" key="4">
    <source>
        <dbReference type="PROSITE" id="PS50932"/>
    </source>
</evidence>
<dbReference type="Pfam" id="PF13377">
    <property type="entry name" value="Peripla_BP_3"/>
    <property type="match status" value="1"/>
</dbReference>
<dbReference type="PANTHER" id="PTHR30146:SF109">
    <property type="entry name" value="HTH-TYPE TRANSCRIPTIONAL REGULATOR GALS"/>
    <property type="match status" value="1"/>
</dbReference>
<dbReference type="InterPro" id="IPR010982">
    <property type="entry name" value="Lambda_DNA-bd_dom_sf"/>
</dbReference>
<dbReference type="InterPro" id="IPR000843">
    <property type="entry name" value="HTH_LacI"/>
</dbReference>
<dbReference type="PROSITE" id="PS50932">
    <property type="entry name" value="HTH_LACI_2"/>
    <property type="match status" value="1"/>
</dbReference>
<keyword evidence="2 5" id="KW-0238">DNA-binding</keyword>
<evidence type="ECO:0000313" key="5">
    <source>
        <dbReference type="EMBL" id="MFB9907137.1"/>
    </source>
</evidence>
<dbReference type="SUPFAM" id="SSF53822">
    <property type="entry name" value="Periplasmic binding protein-like I"/>
    <property type="match status" value="1"/>
</dbReference>
<feature type="domain" description="HTH lacI-type" evidence="4">
    <location>
        <begin position="23"/>
        <end position="77"/>
    </location>
</feature>
<proteinExistence type="predicted"/>
<dbReference type="GO" id="GO:0003677">
    <property type="term" value="F:DNA binding"/>
    <property type="evidence" value="ECO:0007669"/>
    <property type="project" value="UniProtKB-KW"/>
</dbReference>
<dbReference type="SMART" id="SM00354">
    <property type="entry name" value="HTH_LACI"/>
    <property type="match status" value="1"/>
</dbReference>
<dbReference type="PANTHER" id="PTHR30146">
    <property type="entry name" value="LACI-RELATED TRANSCRIPTIONAL REPRESSOR"/>
    <property type="match status" value="1"/>
</dbReference>
<dbReference type="Gene3D" id="1.10.260.40">
    <property type="entry name" value="lambda repressor-like DNA-binding domains"/>
    <property type="match status" value="1"/>
</dbReference>
<evidence type="ECO:0000256" key="1">
    <source>
        <dbReference type="ARBA" id="ARBA00023015"/>
    </source>
</evidence>
<evidence type="ECO:0000256" key="2">
    <source>
        <dbReference type="ARBA" id="ARBA00023125"/>
    </source>
</evidence>
<evidence type="ECO:0000256" key="3">
    <source>
        <dbReference type="ARBA" id="ARBA00023163"/>
    </source>
</evidence>
<dbReference type="Pfam" id="PF00356">
    <property type="entry name" value="LacI"/>
    <property type="match status" value="1"/>
</dbReference>
<dbReference type="CDD" id="cd01392">
    <property type="entry name" value="HTH_LacI"/>
    <property type="match status" value="1"/>
</dbReference>
<dbReference type="EMBL" id="JBHLZU010000020">
    <property type="protein sequence ID" value="MFB9907137.1"/>
    <property type="molecule type" value="Genomic_DNA"/>
</dbReference>
<dbReference type="Gene3D" id="3.40.50.2300">
    <property type="match status" value="2"/>
</dbReference>
<protein>
    <submittedName>
        <fullName evidence="5">LacI family DNA-binding transcriptional regulator</fullName>
    </submittedName>
</protein>
<reference evidence="5 6" key="1">
    <citation type="submission" date="2024-09" db="EMBL/GenBank/DDBJ databases">
        <authorList>
            <person name="Sun Q."/>
            <person name="Mori K."/>
        </authorList>
    </citation>
    <scope>NUCLEOTIDE SEQUENCE [LARGE SCALE GENOMIC DNA]</scope>
    <source>
        <strain evidence="5 6">TBRC 7907</strain>
    </source>
</reference>
<keyword evidence="6" id="KW-1185">Reference proteome</keyword>
<dbReference type="PRINTS" id="PR00036">
    <property type="entry name" value="HTHLACI"/>
</dbReference>
<accession>A0ABV6A1V6</accession>
<sequence length="355" mass="37982">MPEIEQAIGVTELSSTSRGISRPTLEDVANAAGVSRATVSRVINSSPKVSPGVRETVHAAVRKLGYIPNRAARTLVTRRTDAIALVLSEPDNKFFADPYFATVVRGAATELSTLDVQMVLMLADQGDDHGRILRFLSGGHVDGALVLAPHRDDPLPAQISELPLPSVYGGKPWLPESEVHSVDNDNVAGGRVATEHLLGLGRRTVVSVLGPADEQSARDRLRGWQEATGADAARTEAWTAQGDFTQDGGERAMAELLARVPELDAVFVASDLMAVGALRALRAAGKRVPEDVAVVGFDDQPTIAPYTDPPLTSIKQDSAEQMRAMVQRLFQLLAGEDIAPGREVLPVELVRRQSA</sequence>
<dbReference type="Proteomes" id="UP001589693">
    <property type="component" value="Unassembled WGS sequence"/>
</dbReference>
<keyword evidence="1" id="KW-0805">Transcription regulation</keyword>